<dbReference type="SMART" id="SM00320">
    <property type="entry name" value="WD40"/>
    <property type="match status" value="5"/>
</dbReference>
<feature type="region of interest" description="Disordered" evidence="5">
    <location>
        <begin position="442"/>
        <end position="479"/>
    </location>
</feature>
<accession>A0A1Y2HTJ4</accession>
<dbReference type="GO" id="GO:0045504">
    <property type="term" value="F:dynein heavy chain binding"/>
    <property type="evidence" value="ECO:0007669"/>
    <property type="project" value="TreeGrafter"/>
</dbReference>
<evidence type="ECO:0000256" key="1">
    <source>
        <dbReference type="ARBA" id="ARBA00004496"/>
    </source>
</evidence>
<gene>
    <name evidence="6" type="ORF">BCR44DRAFT_398449</name>
</gene>
<dbReference type="GO" id="GO:0036156">
    <property type="term" value="C:inner dynein arm"/>
    <property type="evidence" value="ECO:0007669"/>
    <property type="project" value="TreeGrafter"/>
</dbReference>
<dbReference type="OrthoDB" id="366230at2759"/>
<evidence type="ECO:0000256" key="2">
    <source>
        <dbReference type="ARBA" id="ARBA00022490"/>
    </source>
</evidence>
<feature type="compositionally biased region" description="Low complexity" evidence="5">
    <location>
        <begin position="461"/>
        <end position="477"/>
    </location>
</feature>
<feature type="region of interest" description="Disordered" evidence="5">
    <location>
        <begin position="1"/>
        <end position="75"/>
    </location>
</feature>
<keyword evidence="7" id="KW-1185">Reference proteome</keyword>
<protein>
    <submittedName>
        <fullName evidence="6">WD40-repeat-containing domain protein</fullName>
    </submittedName>
</protein>
<dbReference type="InterPro" id="IPR015943">
    <property type="entry name" value="WD40/YVTN_repeat-like_dom_sf"/>
</dbReference>
<evidence type="ECO:0000256" key="4">
    <source>
        <dbReference type="ARBA" id="ARBA00022737"/>
    </source>
</evidence>
<organism evidence="6 7">
    <name type="scientific">Catenaria anguillulae PL171</name>
    <dbReference type="NCBI Taxonomy" id="765915"/>
    <lineage>
        <taxon>Eukaryota</taxon>
        <taxon>Fungi</taxon>
        <taxon>Fungi incertae sedis</taxon>
        <taxon>Blastocladiomycota</taxon>
        <taxon>Blastocladiomycetes</taxon>
        <taxon>Blastocladiales</taxon>
        <taxon>Catenariaceae</taxon>
        <taxon>Catenaria</taxon>
    </lineage>
</organism>
<feature type="compositionally biased region" description="Basic and acidic residues" evidence="5">
    <location>
        <begin position="866"/>
        <end position="877"/>
    </location>
</feature>
<comment type="caution">
    <text evidence="6">The sequence shown here is derived from an EMBL/GenBank/DDBJ whole genome shotgun (WGS) entry which is preliminary data.</text>
</comment>
<dbReference type="InterPro" id="IPR036322">
    <property type="entry name" value="WD40_repeat_dom_sf"/>
</dbReference>
<comment type="subcellular location">
    <subcellularLocation>
        <location evidence="1">Cytoplasm</location>
    </subcellularLocation>
</comment>
<feature type="compositionally biased region" description="Low complexity" evidence="5">
    <location>
        <begin position="56"/>
        <end position="65"/>
    </location>
</feature>
<dbReference type="PANTHER" id="PTHR12442">
    <property type="entry name" value="DYNEIN INTERMEDIATE CHAIN"/>
    <property type="match status" value="1"/>
</dbReference>
<feature type="region of interest" description="Disordered" evidence="5">
    <location>
        <begin position="866"/>
        <end position="902"/>
    </location>
</feature>
<dbReference type="PANTHER" id="PTHR12442:SF5">
    <property type="entry name" value="DYNEIN AXONEMAL INTERMEDIATE CHAIN 3"/>
    <property type="match status" value="1"/>
</dbReference>
<dbReference type="Gene3D" id="2.130.10.10">
    <property type="entry name" value="YVTN repeat-like/Quinoprotein amine dehydrogenase"/>
    <property type="match status" value="2"/>
</dbReference>
<feature type="compositionally biased region" description="Polar residues" evidence="5">
    <location>
        <begin position="1"/>
        <end position="11"/>
    </location>
</feature>
<keyword evidence="3" id="KW-0853">WD repeat</keyword>
<evidence type="ECO:0000313" key="6">
    <source>
        <dbReference type="EMBL" id="ORZ37936.1"/>
    </source>
</evidence>
<dbReference type="STRING" id="765915.A0A1Y2HTJ4"/>
<dbReference type="GO" id="GO:0045503">
    <property type="term" value="F:dynein light chain binding"/>
    <property type="evidence" value="ECO:0007669"/>
    <property type="project" value="TreeGrafter"/>
</dbReference>
<feature type="compositionally biased region" description="Polar residues" evidence="5">
    <location>
        <begin position="516"/>
        <end position="531"/>
    </location>
</feature>
<proteinExistence type="predicted"/>
<dbReference type="GO" id="GO:0060294">
    <property type="term" value="P:cilium movement involved in cell motility"/>
    <property type="evidence" value="ECO:0007669"/>
    <property type="project" value="TreeGrafter"/>
</dbReference>
<dbReference type="Proteomes" id="UP000193411">
    <property type="component" value="Unassembled WGS sequence"/>
</dbReference>
<evidence type="ECO:0000256" key="3">
    <source>
        <dbReference type="ARBA" id="ARBA00022574"/>
    </source>
</evidence>
<feature type="compositionally biased region" description="Low complexity" evidence="5">
    <location>
        <begin position="31"/>
        <end position="48"/>
    </location>
</feature>
<feature type="region of interest" description="Disordered" evidence="5">
    <location>
        <begin position="516"/>
        <end position="559"/>
    </location>
</feature>
<dbReference type="SUPFAM" id="SSF50978">
    <property type="entry name" value="WD40 repeat-like"/>
    <property type="match status" value="1"/>
</dbReference>
<keyword evidence="4" id="KW-0677">Repeat</keyword>
<dbReference type="GO" id="GO:0036159">
    <property type="term" value="P:inner dynein arm assembly"/>
    <property type="evidence" value="ECO:0007669"/>
    <property type="project" value="TreeGrafter"/>
</dbReference>
<dbReference type="InterPro" id="IPR001680">
    <property type="entry name" value="WD40_rpt"/>
</dbReference>
<dbReference type="EMBL" id="MCFL01000010">
    <property type="protein sequence ID" value="ORZ37936.1"/>
    <property type="molecule type" value="Genomic_DNA"/>
</dbReference>
<dbReference type="Pfam" id="PF00400">
    <property type="entry name" value="WD40"/>
    <property type="match status" value="1"/>
</dbReference>
<evidence type="ECO:0000256" key="5">
    <source>
        <dbReference type="SAM" id="MobiDB-lite"/>
    </source>
</evidence>
<dbReference type="AlphaFoldDB" id="A0A1Y2HTJ4"/>
<reference evidence="6 7" key="1">
    <citation type="submission" date="2016-07" db="EMBL/GenBank/DDBJ databases">
        <title>Pervasive Adenine N6-methylation of Active Genes in Fungi.</title>
        <authorList>
            <consortium name="DOE Joint Genome Institute"/>
            <person name="Mondo S.J."/>
            <person name="Dannebaum R.O."/>
            <person name="Kuo R.C."/>
            <person name="Labutti K."/>
            <person name="Haridas S."/>
            <person name="Kuo A."/>
            <person name="Salamov A."/>
            <person name="Ahrendt S.R."/>
            <person name="Lipzen A."/>
            <person name="Sullivan W."/>
            <person name="Andreopoulos W.B."/>
            <person name="Clum A."/>
            <person name="Lindquist E."/>
            <person name="Daum C."/>
            <person name="Ramamoorthy G.K."/>
            <person name="Gryganskyi A."/>
            <person name="Culley D."/>
            <person name="Magnuson J.K."/>
            <person name="James T.Y."/>
            <person name="O'Malley M.A."/>
            <person name="Stajich J.E."/>
            <person name="Spatafora J.W."/>
            <person name="Visel A."/>
            <person name="Grigoriev I.V."/>
        </authorList>
    </citation>
    <scope>NUCLEOTIDE SEQUENCE [LARGE SCALE GENOMIC DNA]</scope>
    <source>
        <strain evidence="6 7">PL171</strain>
    </source>
</reference>
<dbReference type="InterPro" id="IPR050687">
    <property type="entry name" value="Dynein_IC"/>
</dbReference>
<sequence>MSSSPSASTKVSRSRVGLGTSANSNTGPAAGVRSSSRSLVGGSSQRSLTGASNARLSSSPKKSPLSGGGATGSKPGTAASATNLLADLFNRAAVSDFSVVKQLLNEMPMDEVLLVQDVEWKFGQNYIICLSEDARDKFLTMPKVADPDSADPATFQSHQELLKPQRPAGWTCLGSDREIDEERVFPTREPVFQRLTRKRRKFGQEFHFNDFEVPLATLDIKPNPVIAHTVARMQLQKGVQAVSAVADGSAQTTWFRKVNSSVQYEPRTLSDAERHDLLASEPAPTTLAAAASKIEKVLEQNNVMNIFRNDLAHLGDEDQALDQGTNTSLQEYQSFTDLKYSKDKSIACAAWHPSQKGVLAVSCTQRATLEERVAHGFAIRSKQSLVLVWSFYDPIHPQLILEAHEDVGVFAFHPQMPHILAGGCVNGQIVVWDISEFQEKMRNKRREDGSASTDGEGGSSGPSTSSATSSSSSAGNANKHVDIDVIKPVAVSSIEHSHRGAVSDLTWSLTEVNHNGEIQKQQPTATHQPPTHASEKGQAADASATNGHTTPVPADNADHPQHMISQLVSVGLDGALMFWDLRYKKDLKSLDQVWRPLFRAPLLAMDGTFDYGLTRVALDAAASVASNTALVNSGGGGAAAVGAKFGSTAAGLAPTSHVWCATEEGDVIQADWLFDKDGHGGGGGAAAGSEKGNSRVGLVSGVHYGPVSDVVRSPIFPDVLLSVGAWSCNVWTDKCATPLVASGVGNVNLTCGVWSQTRPGVFFVGRADGLVEIWDMLDRTHQASQVQAVSSAPISAISVQTYYSKGHPTHQFIAIGDDDGTVHVLEVPRNLFRAGKNEKAFIRALLDREIKRVGFVAERRAFRAQEKMRSTEPKEGGGAEGGAPSEDAGKTSGGAAQMEGDVLEKAFHDMEASVLEMLQGAA</sequence>
<evidence type="ECO:0000313" key="7">
    <source>
        <dbReference type="Proteomes" id="UP000193411"/>
    </source>
</evidence>
<name>A0A1Y2HTJ4_9FUNG</name>
<keyword evidence="2" id="KW-0963">Cytoplasm</keyword>